<dbReference type="WBParaSite" id="scaffold5918_cov219.g10184">
    <property type="protein sequence ID" value="scaffold5918_cov219.g10184"/>
    <property type="gene ID" value="scaffold5918_cov219.g10184"/>
</dbReference>
<dbReference type="AlphaFoldDB" id="A0A915N139"/>
<proteinExistence type="predicted"/>
<dbReference type="Proteomes" id="UP000887561">
    <property type="component" value="Unplaced"/>
</dbReference>
<evidence type="ECO:0000256" key="1">
    <source>
        <dbReference type="SAM" id="MobiDB-lite"/>
    </source>
</evidence>
<feature type="compositionally biased region" description="Basic and acidic residues" evidence="1">
    <location>
        <begin position="194"/>
        <end position="207"/>
    </location>
</feature>
<accession>A0A915N139</accession>
<sequence length="385" mass="43550">MSSSSDDEKTLKESIGKQKTAKKKSKLRSNSLKILYLFSKITRRKRSLMLEQSFTEIIQIAKEAAAAPKGSNLRKTCLDRVKKILANGFTTKENFKKAFDFWKILNSITMDLDNPPIMFKERIKWPEGEWTHFRSSADFVVAFWRIFDTDPIAVVTAAAGRYSGCEDVKNEINSKIGYYADSDLDEDDFDVDQDAPRHQQRQQERYRPRQRANALKKAKEDDSDLDEDDLAVEVLPRQQEHKTKGSMIVRKAAALAENISLQTKLAADLDKPGGSQQTHNTREVLRQLQGNELAISQVNDETKSEDDSGSKIEVDDSLDFTVAHIIDVVNDQQPKTPEDVLDVEGSVAAIRMDTTGAEAQDINVLLDDLQPDRQPRTPVAKYFSH</sequence>
<keyword evidence="2" id="KW-1185">Reference proteome</keyword>
<evidence type="ECO:0000313" key="2">
    <source>
        <dbReference type="Proteomes" id="UP000887561"/>
    </source>
</evidence>
<organism evidence="2 3">
    <name type="scientific">Meloidogyne javanica</name>
    <name type="common">Root-knot nematode worm</name>
    <dbReference type="NCBI Taxonomy" id="6303"/>
    <lineage>
        <taxon>Eukaryota</taxon>
        <taxon>Metazoa</taxon>
        <taxon>Ecdysozoa</taxon>
        <taxon>Nematoda</taxon>
        <taxon>Chromadorea</taxon>
        <taxon>Rhabditida</taxon>
        <taxon>Tylenchina</taxon>
        <taxon>Tylenchomorpha</taxon>
        <taxon>Tylenchoidea</taxon>
        <taxon>Meloidogynidae</taxon>
        <taxon>Meloidogyninae</taxon>
        <taxon>Meloidogyne</taxon>
        <taxon>Meloidogyne incognita group</taxon>
    </lineage>
</organism>
<reference evidence="3" key="1">
    <citation type="submission" date="2022-11" db="UniProtKB">
        <authorList>
            <consortium name="WormBaseParasite"/>
        </authorList>
    </citation>
    <scope>IDENTIFICATION</scope>
</reference>
<name>A0A915N139_MELJA</name>
<feature type="compositionally biased region" description="Basic and acidic residues" evidence="1">
    <location>
        <begin position="1"/>
        <end position="16"/>
    </location>
</feature>
<feature type="region of interest" description="Disordered" evidence="1">
    <location>
        <begin position="188"/>
        <end position="227"/>
    </location>
</feature>
<protein>
    <submittedName>
        <fullName evidence="3">Regulatory protein zeste</fullName>
    </submittedName>
</protein>
<evidence type="ECO:0000313" key="3">
    <source>
        <dbReference type="WBParaSite" id="scaffold5918_cov219.g10184"/>
    </source>
</evidence>
<feature type="region of interest" description="Disordered" evidence="1">
    <location>
        <begin position="1"/>
        <end position="24"/>
    </location>
</feature>